<dbReference type="PANTHER" id="PTHR30363">
    <property type="entry name" value="HTH-TYPE TRANSCRIPTIONAL REGULATOR SRLR-RELATED"/>
    <property type="match status" value="1"/>
</dbReference>
<dbReference type="InterPro" id="IPR014036">
    <property type="entry name" value="DeoR-like_C"/>
</dbReference>
<dbReference type="PRINTS" id="PR00037">
    <property type="entry name" value="HTHLACR"/>
</dbReference>
<dbReference type="SUPFAM" id="SSF46785">
    <property type="entry name" value="Winged helix' DNA-binding domain"/>
    <property type="match status" value="1"/>
</dbReference>
<evidence type="ECO:0000256" key="3">
    <source>
        <dbReference type="ARBA" id="ARBA00023163"/>
    </source>
</evidence>
<proteinExistence type="predicted"/>
<dbReference type="SUPFAM" id="SSF100950">
    <property type="entry name" value="NagB/RpiA/CoA transferase-like"/>
    <property type="match status" value="1"/>
</dbReference>
<evidence type="ECO:0000256" key="1">
    <source>
        <dbReference type="ARBA" id="ARBA00023015"/>
    </source>
</evidence>
<dbReference type="Pfam" id="PF00455">
    <property type="entry name" value="DeoRC"/>
    <property type="match status" value="1"/>
</dbReference>
<keyword evidence="2" id="KW-0238">DNA-binding</keyword>
<accession>A0A0B8QYN8</accession>
<reference evidence="5 6" key="1">
    <citation type="submission" date="2015-01" db="EMBL/GenBank/DDBJ databases">
        <title>Lactococcus lactis subsp.lactis JCM 5805 whole genome shotgun sequence.</title>
        <authorList>
            <person name="Fujii T."/>
            <person name="Tomita Y."/>
            <person name="Ikushima S."/>
            <person name="Fujiwara D."/>
        </authorList>
    </citation>
    <scope>NUCLEOTIDE SEQUENCE [LARGE SCALE GENOMIC DNA]</scope>
    <source>
        <strain evidence="5 6">JCM 5805</strain>
    </source>
</reference>
<dbReference type="SMART" id="SM00420">
    <property type="entry name" value="HTH_DEOR"/>
    <property type="match status" value="1"/>
</dbReference>
<dbReference type="Proteomes" id="UP000031847">
    <property type="component" value="Unassembled WGS sequence"/>
</dbReference>
<dbReference type="PATRIC" id="fig|1360.94.peg.625"/>
<evidence type="ECO:0000313" key="6">
    <source>
        <dbReference type="Proteomes" id="UP000031847"/>
    </source>
</evidence>
<sequence length="235" mass="26140">MEMLANERKRRIVDYLKLKRRATIEELLTLMDCSISTLRRDLNELEKEKSLRRVHGGAELTQDLSEELSISEKTSKNIQEKEEIAQKALSKIKDGDIIFLDAGTTTGILAELINQSHLYLTIVTNSVSHLAKLTDDRLIVYLLGGRVKKVTDAIIGSQALEQLSAYQFNSAFVGANGFDNEHGAMTPDHEEAAIKGLAVKQSQNAFILADSSKLGQMSFVKFANSEEVELITENN</sequence>
<dbReference type="PROSITE" id="PS51000">
    <property type="entry name" value="HTH_DEOR_2"/>
    <property type="match status" value="1"/>
</dbReference>
<evidence type="ECO:0000256" key="2">
    <source>
        <dbReference type="ARBA" id="ARBA00023125"/>
    </source>
</evidence>
<gene>
    <name evidence="5" type="ORF">JCM5805K_1131</name>
</gene>
<dbReference type="PROSITE" id="PS00894">
    <property type="entry name" value="HTH_DEOR_1"/>
    <property type="match status" value="1"/>
</dbReference>
<dbReference type="InterPro" id="IPR036390">
    <property type="entry name" value="WH_DNA-bd_sf"/>
</dbReference>
<feature type="domain" description="HTH deoR-type" evidence="4">
    <location>
        <begin position="5"/>
        <end position="60"/>
    </location>
</feature>
<dbReference type="AlphaFoldDB" id="A0A0B8QYN8"/>
<dbReference type="PANTHER" id="PTHR30363:SF56">
    <property type="entry name" value="TRANSCRIPTIONAL REGULATOR, DEOR FAMILY"/>
    <property type="match status" value="1"/>
</dbReference>
<protein>
    <submittedName>
        <fullName evidence="5">Transcriptional regulators of sugar metabolism</fullName>
    </submittedName>
</protein>
<evidence type="ECO:0000259" key="4">
    <source>
        <dbReference type="PROSITE" id="PS51000"/>
    </source>
</evidence>
<dbReference type="Pfam" id="PF08220">
    <property type="entry name" value="HTH_DeoR"/>
    <property type="match status" value="1"/>
</dbReference>
<dbReference type="InterPro" id="IPR001034">
    <property type="entry name" value="DeoR_HTH"/>
</dbReference>
<name>A0A0B8QYN8_LACLL</name>
<dbReference type="InterPro" id="IPR050313">
    <property type="entry name" value="Carb_Metab_HTH_regulators"/>
</dbReference>
<keyword evidence="3" id="KW-0804">Transcription</keyword>
<organism evidence="5 6">
    <name type="scientific">Lactococcus lactis subsp. lactis</name>
    <name type="common">Streptococcus lactis</name>
    <dbReference type="NCBI Taxonomy" id="1360"/>
    <lineage>
        <taxon>Bacteria</taxon>
        <taxon>Bacillati</taxon>
        <taxon>Bacillota</taxon>
        <taxon>Bacilli</taxon>
        <taxon>Lactobacillales</taxon>
        <taxon>Streptococcaceae</taxon>
        <taxon>Lactococcus</taxon>
    </lineage>
</organism>
<dbReference type="Gene3D" id="3.40.50.1360">
    <property type="match status" value="1"/>
</dbReference>
<dbReference type="GO" id="GO:0003700">
    <property type="term" value="F:DNA-binding transcription factor activity"/>
    <property type="evidence" value="ECO:0007669"/>
    <property type="project" value="InterPro"/>
</dbReference>
<dbReference type="GO" id="GO:0003677">
    <property type="term" value="F:DNA binding"/>
    <property type="evidence" value="ECO:0007669"/>
    <property type="project" value="UniProtKB-KW"/>
</dbReference>
<comment type="caution">
    <text evidence="5">The sequence shown here is derived from an EMBL/GenBank/DDBJ whole genome shotgun (WGS) entry which is preliminary data.</text>
</comment>
<dbReference type="EMBL" id="BBSI01000017">
    <property type="protein sequence ID" value="GAM80023.1"/>
    <property type="molecule type" value="Genomic_DNA"/>
</dbReference>
<dbReference type="InterPro" id="IPR037171">
    <property type="entry name" value="NagB/RpiA_transferase-like"/>
</dbReference>
<keyword evidence="1" id="KW-0805">Transcription regulation</keyword>
<evidence type="ECO:0000313" key="5">
    <source>
        <dbReference type="EMBL" id="GAM80023.1"/>
    </source>
</evidence>
<dbReference type="InterPro" id="IPR018356">
    <property type="entry name" value="Tscrpt_reg_HTH_DeoR_CS"/>
</dbReference>
<dbReference type="SMART" id="SM01134">
    <property type="entry name" value="DeoRC"/>
    <property type="match status" value="1"/>
</dbReference>